<comment type="caution">
    <text evidence="2">The sequence shown here is derived from an EMBL/GenBank/DDBJ whole genome shotgun (WGS) entry which is preliminary data.</text>
</comment>
<evidence type="ECO:0000313" key="2">
    <source>
        <dbReference type="EMBL" id="GAO48739.1"/>
    </source>
</evidence>
<proteinExistence type="predicted"/>
<dbReference type="OMA" id="DMARTND"/>
<gene>
    <name evidence="2" type="ORF">G7K_2909-t1</name>
</gene>
<sequence>MEPGSNVRKRRLSKSVLPEGADSSTLQRSVTREVEDSQGEGTDDVLWAEYNSASADADGEHIVPVPKEPVSLSESDEDDLPAAFGTKSSLPTVSPSRQDRQPQPATQYKYSLAALVKEKKASTARHIQCDKAERASHGIVNSKEVLDEAVGENVDALKDTLGRLDGTRAQPAWSFFSEEHLVSRTRTAFPAGVCEDGWLAEALDPSIRSFWFRGGFMRSTLSLGKVLPDELLMWLLDEVYYETSEELVDAYVDYIVEAAKKHPNTFQKLLSADRFQRMLINLGVSANAMGQGTKVYPVLQNDMRCKSPVSRRPEGTLGCKAFLRLVSAFPYQPSESAAFVLVLDSVLKMGLDASYTDELWQPAATSLTGLYDMARTNDQRWKEMVPRIEAVASYISDHSLFQFRVLRLLPARSYAERTLRKRIALQMFLPRQAETEKVMARPVSACLSHIKTSRPFHPLNSETDYIELGLQLQVLDIAIESPEEPEVPAARLLAEHLKLMHGRIVDSRAAFISRSEAKDVLQRIFLRLTYMVGKPNRGVTQATLDVGWTV</sequence>
<feature type="compositionally biased region" description="Polar residues" evidence="1">
    <location>
        <begin position="86"/>
        <end position="105"/>
    </location>
</feature>
<protein>
    <submittedName>
        <fullName evidence="2">Uncharacterized protein</fullName>
    </submittedName>
</protein>
<reference evidence="2 3" key="3">
    <citation type="journal article" date="2015" name="Genome Announc.">
        <title>Draft Genome Sequence of the Archiascomycetous Yeast Saitoella complicata.</title>
        <authorList>
            <person name="Yamauchi K."/>
            <person name="Kondo S."/>
            <person name="Hamamoto M."/>
            <person name="Takahashi Y."/>
            <person name="Ogura Y."/>
            <person name="Hayashi T."/>
            <person name="Nishida H."/>
        </authorList>
    </citation>
    <scope>NUCLEOTIDE SEQUENCE [LARGE SCALE GENOMIC DNA]</scope>
    <source>
        <strain evidence="2 3">NRRL Y-17804</strain>
    </source>
</reference>
<dbReference type="EMBL" id="BACD03000017">
    <property type="protein sequence ID" value="GAO48739.1"/>
    <property type="molecule type" value="Genomic_DNA"/>
</dbReference>
<evidence type="ECO:0000256" key="1">
    <source>
        <dbReference type="SAM" id="MobiDB-lite"/>
    </source>
</evidence>
<dbReference type="STRING" id="698492.A0A0E9NFX3"/>
<dbReference type="Proteomes" id="UP000033140">
    <property type="component" value="Unassembled WGS sequence"/>
</dbReference>
<organism evidence="2 3">
    <name type="scientific">Saitoella complicata (strain BCRC 22490 / CBS 7301 / JCM 7358 / NBRC 10748 / NRRL Y-17804)</name>
    <dbReference type="NCBI Taxonomy" id="698492"/>
    <lineage>
        <taxon>Eukaryota</taxon>
        <taxon>Fungi</taxon>
        <taxon>Dikarya</taxon>
        <taxon>Ascomycota</taxon>
        <taxon>Taphrinomycotina</taxon>
        <taxon>Taphrinomycotina incertae sedis</taxon>
        <taxon>Saitoella</taxon>
    </lineage>
</organism>
<dbReference type="AlphaFoldDB" id="A0A0E9NFX3"/>
<reference evidence="2 3" key="2">
    <citation type="journal article" date="2014" name="J. Gen. Appl. Microbiol.">
        <title>The early diverging ascomycetous budding yeast Saitoella complicata has three histone deacetylases belonging to the Clr6, Hos2, and Rpd3 lineages.</title>
        <authorList>
            <person name="Nishida H."/>
            <person name="Matsumoto T."/>
            <person name="Kondo S."/>
            <person name="Hamamoto M."/>
            <person name="Yoshikawa H."/>
        </authorList>
    </citation>
    <scope>NUCLEOTIDE SEQUENCE [LARGE SCALE GENOMIC DNA]</scope>
    <source>
        <strain evidence="2 3">NRRL Y-17804</strain>
    </source>
</reference>
<reference evidence="2 3" key="1">
    <citation type="journal article" date="2011" name="J. Gen. Appl. Microbiol.">
        <title>Draft genome sequencing of the enigmatic yeast Saitoella complicata.</title>
        <authorList>
            <person name="Nishida H."/>
            <person name="Hamamoto M."/>
            <person name="Sugiyama J."/>
        </authorList>
    </citation>
    <scope>NUCLEOTIDE SEQUENCE [LARGE SCALE GENOMIC DNA]</scope>
    <source>
        <strain evidence="2 3">NRRL Y-17804</strain>
    </source>
</reference>
<accession>A0A0E9NFX3</accession>
<feature type="region of interest" description="Disordered" evidence="1">
    <location>
        <begin position="1"/>
        <end position="105"/>
    </location>
</feature>
<keyword evidence="3" id="KW-1185">Reference proteome</keyword>
<evidence type="ECO:0000313" key="3">
    <source>
        <dbReference type="Proteomes" id="UP000033140"/>
    </source>
</evidence>
<name>A0A0E9NFX3_SAICN</name>